<feature type="compositionally biased region" description="Gly residues" evidence="6">
    <location>
        <begin position="242"/>
        <end position="255"/>
    </location>
</feature>
<gene>
    <name evidence="9" type="primary">RAD23</name>
    <name evidence="9" type="ORF">V5O48_006380</name>
</gene>
<dbReference type="EMBL" id="JBAHYK010000291">
    <property type="protein sequence ID" value="KAL0575595.1"/>
    <property type="molecule type" value="Genomic_DNA"/>
</dbReference>
<evidence type="ECO:0000256" key="1">
    <source>
        <dbReference type="ARBA" id="ARBA00022737"/>
    </source>
</evidence>
<dbReference type="SUPFAM" id="SSF101238">
    <property type="entry name" value="XPC-binding domain"/>
    <property type="match status" value="1"/>
</dbReference>
<dbReference type="InterPro" id="IPR004806">
    <property type="entry name" value="Rad23"/>
</dbReference>
<evidence type="ECO:0000256" key="5">
    <source>
        <dbReference type="RuleBase" id="RU367049"/>
    </source>
</evidence>
<dbReference type="PROSITE" id="PS50030">
    <property type="entry name" value="UBA"/>
    <property type="match status" value="2"/>
</dbReference>
<feature type="region of interest" description="Disordered" evidence="6">
    <location>
        <begin position="238"/>
        <end position="258"/>
    </location>
</feature>
<dbReference type="InterPro" id="IPR029071">
    <property type="entry name" value="Ubiquitin-like_domsf"/>
</dbReference>
<dbReference type="NCBIfam" id="TIGR00601">
    <property type="entry name" value="rad23"/>
    <property type="match status" value="1"/>
</dbReference>
<dbReference type="Pfam" id="PF00240">
    <property type="entry name" value="ubiquitin"/>
    <property type="match status" value="1"/>
</dbReference>
<dbReference type="PRINTS" id="PR01839">
    <property type="entry name" value="RAD23PROTEIN"/>
</dbReference>
<evidence type="ECO:0000313" key="10">
    <source>
        <dbReference type="Proteomes" id="UP001465976"/>
    </source>
</evidence>
<evidence type="ECO:0000256" key="3">
    <source>
        <dbReference type="ARBA" id="ARBA00023204"/>
    </source>
</evidence>
<evidence type="ECO:0000259" key="7">
    <source>
        <dbReference type="PROSITE" id="PS50030"/>
    </source>
</evidence>
<dbReference type="Gene3D" id="1.10.8.10">
    <property type="entry name" value="DNA helicase RuvA subunit, C-terminal domain"/>
    <property type="match status" value="2"/>
</dbReference>
<dbReference type="Proteomes" id="UP001465976">
    <property type="component" value="Unassembled WGS sequence"/>
</dbReference>
<dbReference type="PANTHER" id="PTHR10621:SF0">
    <property type="entry name" value="UV EXCISION REPAIR PROTEIN RAD23"/>
    <property type="match status" value="1"/>
</dbReference>
<comment type="caution">
    <text evidence="9">The sequence shown here is derived from an EMBL/GenBank/DDBJ whole genome shotgun (WGS) entry which is preliminary data.</text>
</comment>
<keyword evidence="3 5" id="KW-0234">DNA repair</keyword>
<dbReference type="CDD" id="cd14281">
    <property type="entry name" value="UBA2_Rad23_like"/>
    <property type="match status" value="1"/>
</dbReference>
<keyword evidence="10" id="KW-1185">Reference proteome</keyword>
<evidence type="ECO:0000313" key="9">
    <source>
        <dbReference type="EMBL" id="KAL0575595.1"/>
    </source>
</evidence>
<dbReference type="SMART" id="SM00165">
    <property type="entry name" value="UBA"/>
    <property type="match status" value="2"/>
</dbReference>
<dbReference type="InterPro" id="IPR015360">
    <property type="entry name" value="XPC-bd"/>
</dbReference>
<feature type="compositionally biased region" description="Low complexity" evidence="6">
    <location>
        <begin position="78"/>
        <end position="95"/>
    </location>
</feature>
<dbReference type="InterPro" id="IPR036353">
    <property type="entry name" value="XPC-bd_sf"/>
</dbReference>
<comment type="subcellular location">
    <subcellularLocation>
        <location evidence="5">Nucleus</location>
    </subcellularLocation>
    <subcellularLocation>
        <location evidence="5">Cytoplasm</location>
    </subcellularLocation>
</comment>
<dbReference type="Gene3D" id="3.10.20.90">
    <property type="entry name" value="Phosphatidylinositol 3-kinase Catalytic Subunit, Chain A, domain 1"/>
    <property type="match status" value="1"/>
</dbReference>
<keyword evidence="5" id="KW-0963">Cytoplasm</keyword>
<keyword evidence="2 5" id="KW-0227">DNA damage</keyword>
<dbReference type="SUPFAM" id="SSF54236">
    <property type="entry name" value="Ubiquitin-like"/>
    <property type="match status" value="1"/>
</dbReference>
<dbReference type="InterPro" id="IPR006636">
    <property type="entry name" value="STI1_HS-bd"/>
</dbReference>
<dbReference type="InterPro" id="IPR009060">
    <property type="entry name" value="UBA-like_sf"/>
</dbReference>
<feature type="compositionally biased region" description="Low complexity" evidence="6">
    <location>
        <begin position="189"/>
        <end position="207"/>
    </location>
</feature>
<dbReference type="Gene3D" id="1.10.10.540">
    <property type="entry name" value="XPC-binding domain"/>
    <property type="match status" value="1"/>
</dbReference>
<feature type="compositionally biased region" description="Low complexity" evidence="6">
    <location>
        <begin position="102"/>
        <end position="126"/>
    </location>
</feature>
<evidence type="ECO:0000256" key="6">
    <source>
        <dbReference type="SAM" id="MobiDB-lite"/>
    </source>
</evidence>
<feature type="domain" description="Ubiquitin-like" evidence="8">
    <location>
        <begin position="1"/>
        <end position="76"/>
    </location>
</feature>
<organism evidence="9 10">
    <name type="scientific">Marasmius crinis-equi</name>
    <dbReference type="NCBI Taxonomy" id="585013"/>
    <lineage>
        <taxon>Eukaryota</taxon>
        <taxon>Fungi</taxon>
        <taxon>Dikarya</taxon>
        <taxon>Basidiomycota</taxon>
        <taxon>Agaricomycotina</taxon>
        <taxon>Agaricomycetes</taxon>
        <taxon>Agaricomycetidae</taxon>
        <taxon>Agaricales</taxon>
        <taxon>Marasmiineae</taxon>
        <taxon>Marasmiaceae</taxon>
        <taxon>Marasmius</taxon>
    </lineage>
</organism>
<accession>A0ABR3FJM9</accession>
<name>A0ABR3FJM9_9AGAR</name>
<proteinExistence type="inferred from homology"/>
<evidence type="ECO:0000256" key="2">
    <source>
        <dbReference type="ARBA" id="ARBA00022763"/>
    </source>
</evidence>
<dbReference type="SUPFAM" id="SSF46934">
    <property type="entry name" value="UBA-like"/>
    <property type="match status" value="2"/>
</dbReference>
<dbReference type="Pfam" id="PF00627">
    <property type="entry name" value="UBA"/>
    <property type="match status" value="2"/>
</dbReference>
<reference evidence="9 10" key="1">
    <citation type="submission" date="2024-02" db="EMBL/GenBank/DDBJ databases">
        <title>A draft genome for the cacao thread blight pathogen Marasmius crinis-equi.</title>
        <authorList>
            <person name="Cohen S.P."/>
            <person name="Baruah I.K."/>
            <person name="Amoako-Attah I."/>
            <person name="Bukari Y."/>
            <person name="Meinhardt L.W."/>
            <person name="Bailey B.A."/>
        </authorList>
    </citation>
    <scope>NUCLEOTIDE SEQUENCE [LARGE SCALE GENOMIC DNA]</scope>
    <source>
        <strain evidence="9 10">GH-76</strain>
    </source>
</reference>
<dbReference type="PANTHER" id="PTHR10621">
    <property type="entry name" value="UV EXCISION REPAIR PROTEIN RAD23"/>
    <property type="match status" value="1"/>
</dbReference>
<evidence type="ECO:0000259" key="8">
    <source>
        <dbReference type="PROSITE" id="PS50053"/>
    </source>
</evidence>
<keyword evidence="1" id="KW-0677">Repeat</keyword>
<comment type="similarity">
    <text evidence="5">Belongs to the RAD23 family.</text>
</comment>
<feature type="domain" description="UBA" evidence="7">
    <location>
        <begin position="336"/>
        <end position="377"/>
    </location>
</feature>
<dbReference type="CDD" id="cd01805">
    <property type="entry name" value="Ubl_Rad23"/>
    <property type="match status" value="1"/>
</dbReference>
<dbReference type="SMART" id="SM00727">
    <property type="entry name" value="STI1"/>
    <property type="match status" value="1"/>
</dbReference>
<dbReference type="CDD" id="cd14280">
    <property type="entry name" value="UBA1_Rad23_like"/>
    <property type="match status" value="1"/>
</dbReference>
<dbReference type="PROSITE" id="PS50053">
    <property type="entry name" value="UBIQUITIN_2"/>
    <property type="match status" value="1"/>
</dbReference>
<evidence type="ECO:0000256" key="4">
    <source>
        <dbReference type="ARBA" id="ARBA00023242"/>
    </source>
</evidence>
<protein>
    <recommendedName>
        <fullName evidence="5">UV excision repair protein RAD23</fullName>
    </recommendedName>
</protein>
<dbReference type="SMART" id="SM00213">
    <property type="entry name" value="UBQ"/>
    <property type="match status" value="1"/>
</dbReference>
<dbReference type="InterPro" id="IPR015940">
    <property type="entry name" value="UBA"/>
</dbReference>
<dbReference type="Pfam" id="PF09280">
    <property type="entry name" value="XPC-binding"/>
    <property type="match status" value="1"/>
</dbReference>
<keyword evidence="4 5" id="KW-0539">Nucleus</keyword>
<dbReference type="InterPro" id="IPR000626">
    <property type="entry name" value="Ubiquitin-like_dom"/>
</dbReference>
<feature type="region of interest" description="Disordered" evidence="6">
    <location>
        <begin position="188"/>
        <end position="207"/>
    </location>
</feature>
<feature type="region of interest" description="Disordered" evidence="6">
    <location>
        <begin position="76"/>
        <end position="130"/>
    </location>
</feature>
<sequence>MKITVKTTQQKVFQIDAEPSDTVAVLKSKIESSQSHPVASQKIIYSGKILADDKTVESCGIKEKDFLVLMVSKPKPTPAATTSTTPAPAAQAPAAAAPPPTTESTPAAAPASDAPASSAPATQPAQERAFGDTSSFLSGSALQDTINNMVEMGFPKDQVLRAMRASFNNPDRAVEYLMTGIPSHLEGEASGNAGGAQARSGAAPAAGAGAGADAAAAAPASAPPPANQPQNLFQLAQNQQQSGGGGGGGSAGTGGFTSAQGQHIDIEALRNNPQIQQLREHIQSNPESAQAVIQQLAAQYPQLIQAFAQNPDAFIRLLDLDPQSMAPPGAQVINVTEEERAAIERLEAFGFPRHKVVEAYLACDKDETMAANYLFEHGYEDDDDN</sequence>
<feature type="domain" description="UBA" evidence="7">
    <location>
        <begin position="140"/>
        <end position="180"/>
    </location>
</feature>
<comment type="function">
    <text evidence="5">Multiubiquitin chain receptor involved in modulation of proteasomal degradation. Involved in nucleotide excision repair.</text>
</comment>